<reference evidence="1 2" key="1">
    <citation type="journal article" date="2016" name="Appl. Environ. Microbiol.">
        <title>Lack of Overt Genome Reduction in the Bryostatin-Producing Bryozoan Symbiont "Candidatus Endobugula sertula".</title>
        <authorList>
            <person name="Miller I.J."/>
            <person name="Vanee N."/>
            <person name="Fong S.S."/>
            <person name="Lim-Fong G.E."/>
            <person name="Kwan J.C."/>
        </authorList>
    </citation>
    <scope>NUCLEOTIDE SEQUENCE [LARGE SCALE GENOMIC DNA]</scope>
    <source>
        <strain evidence="1">AB1-4</strain>
    </source>
</reference>
<protein>
    <submittedName>
        <fullName evidence="1">Uncharacterized protein</fullName>
    </submittedName>
</protein>
<accession>A0A1D2QPZ5</accession>
<name>A0A1D2QPZ5_9GAMM</name>
<evidence type="ECO:0000313" key="1">
    <source>
        <dbReference type="EMBL" id="ODS23665.1"/>
    </source>
</evidence>
<evidence type="ECO:0000313" key="2">
    <source>
        <dbReference type="Proteomes" id="UP000242502"/>
    </source>
</evidence>
<comment type="caution">
    <text evidence="1">The sequence shown here is derived from an EMBL/GenBank/DDBJ whole genome shotgun (WGS) entry which is preliminary data.</text>
</comment>
<dbReference type="Proteomes" id="UP000242502">
    <property type="component" value="Unassembled WGS sequence"/>
</dbReference>
<gene>
    <name evidence="1" type="ORF">AB835_07625</name>
</gene>
<dbReference type="EMBL" id="MDLC01000023">
    <property type="protein sequence ID" value="ODS23665.1"/>
    <property type="molecule type" value="Genomic_DNA"/>
</dbReference>
<organism evidence="1 2">
    <name type="scientific">Candidatus Endobugula sertula</name>
    <name type="common">Bugula neritina bacterial symbiont</name>
    <dbReference type="NCBI Taxonomy" id="62101"/>
    <lineage>
        <taxon>Bacteria</taxon>
        <taxon>Pseudomonadati</taxon>
        <taxon>Pseudomonadota</taxon>
        <taxon>Gammaproteobacteria</taxon>
        <taxon>Cellvibrionales</taxon>
        <taxon>Cellvibrionaceae</taxon>
        <taxon>Candidatus Endobugula</taxon>
    </lineage>
</organism>
<proteinExistence type="predicted"/>
<sequence length="212" mass="24773">MIIGKSSIWRNSLIDIDKQVINCVERVWPKVIGRLTQREREDDITQRLVDLLRDDRVICQYGFLNIHFKLRKKDRAGDYTTKGILDMALFLDQDHEKYIAYECKRLNIVSDQGKRKASLAGAYVEEGVVRYVTAKYAEKLPYGCMLGYVMDGDIDFAFQQLNNAIKERKDLTCLETSRVALENSFFPRFETFHKRESCDPSFTVRHRLLSMV</sequence>
<dbReference type="AlphaFoldDB" id="A0A1D2QPZ5"/>
<dbReference type="STRING" id="62101.AB835_07625"/>